<keyword evidence="2" id="KW-0812">Transmembrane</keyword>
<keyword evidence="4" id="KW-1185">Reference proteome</keyword>
<dbReference type="AlphaFoldDB" id="Q7REI9"/>
<dbReference type="InParanoid" id="Q7REI9"/>
<reference evidence="3 4" key="1">
    <citation type="journal article" date="2002" name="Nature">
        <title>Genome sequence and comparative analysis of the model rodent malaria parasite Plasmodium yoelii yoelii.</title>
        <authorList>
            <person name="Carlton J.M."/>
            <person name="Angiuoli S.V."/>
            <person name="Suh B.B."/>
            <person name="Kooij T.W."/>
            <person name="Pertea M."/>
            <person name="Silva J.C."/>
            <person name="Ermolaeva M.D."/>
            <person name="Allen J.E."/>
            <person name="Selengut J.D."/>
            <person name="Koo H.L."/>
            <person name="Peterson J.D."/>
            <person name="Pop M."/>
            <person name="Kosack D.S."/>
            <person name="Shumway M.F."/>
            <person name="Bidwell S.L."/>
            <person name="Shallom S.J."/>
            <person name="van Aken S.E."/>
            <person name="Riedmuller S.B."/>
            <person name="Feldblyum T.V."/>
            <person name="Cho J.K."/>
            <person name="Quackenbush J."/>
            <person name="Sedegah M."/>
            <person name="Shoaibi A."/>
            <person name="Cummings L.M."/>
            <person name="Florens L."/>
            <person name="Yates J.R."/>
            <person name="Raine J.D."/>
            <person name="Sinden R.E."/>
            <person name="Harris M.A."/>
            <person name="Cunningham D.A."/>
            <person name="Preiser P.R."/>
            <person name="Bergman L.W."/>
            <person name="Vaidya A.B."/>
            <person name="van Lin L.H."/>
            <person name="Janse C.J."/>
            <person name="Waters A.P."/>
            <person name="Smith H.O."/>
            <person name="White O.R."/>
            <person name="Salzberg S.L."/>
            <person name="Venter J.C."/>
            <person name="Fraser C.M."/>
            <person name="Hoffman S.L."/>
            <person name="Gardner M.J."/>
            <person name="Carucci D.J."/>
        </authorList>
    </citation>
    <scope>NUCLEOTIDE SEQUENCE [LARGE SCALE GENOMIC DNA]</scope>
    <source>
        <strain evidence="3 4">17XNL</strain>
    </source>
</reference>
<gene>
    <name evidence="3" type="ORF">PY05075</name>
</gene>
<evidence type="ECO:0000256" key="2">
    <source>
        <dbReference type="SAM" id="Phobius"/>
    </source>
</evidence>
<dbReference type="EMBL" id="AABL01001587">
    <property type="protein sequence ID" value="EAA17041.1"/>
    <property type="molecule type" value="Genomic_DNA"/>
</dbReference>
<name>Q7REI9_PLAYO</name>
<feature type="region of interest" description="Disordered" evidence="1">
    <location>
        <begin position="1"/>
        <end position="24"/>
    </location>
</feature>
<comment type="caution">
    <text evidence="3">The sequence shown here is derived from an EMBL/GenBank/DDBJ whole genome shotgun (WGS) entry which is preliminary data.</text>
</comment>
<proteinExistence type="predicted"/>
<keyword evidence="2" id="KW-0472">Membrane</keyword>
<evidence type="ECO:0000313" key="3">
    <source>
        <dbReference type="EMBL" id="EAA17041.1"/>
    </source>
</evidence>
<feature type="transmembrane region" description="Helical" evidence="2">
    <location>
        <begin position="46"/>
        <end position="65"/>
    </location>
</feature>
<sequence length="70" mass="8400">MIKKKKKGNNPKKKNTKKKKKKAIKNIQNVNLSSKNTRILANYKTIYFYNSIMYFIETFMIYPFIATYLL</sequence>
<evidence type="ECO:0000256" key="1">
    <source>
        <dbReference type="SAM" id="MobiDB-lite"/>
    </source>
</evidence>
<dbReference type="PaxDb" id="73239-Q7REI9"/>
<organism evidence="3 4">
    <name type="scientific">Plasmodium yoelii yoelii</name>
    <dbReference type="NCBI Taxonomy" id="73239"/>
    <lineage>
        <taxon>Eukaryota</taxon>
        <taxon>Sar</taxon>
        <taxon>Alveolata</taxon>
        <taxon>Apicomplexa</taxon>
        <taxon>Aconoidasida</taxon>
        <taxon>Haemosporida</taxon>
        <taxon>Plasmodiidae</taxon>
        <taxon>Plasmodium</taxon>
        <taxon>Plasmodium (Vinckeia)</taxon>
    </lineage>
</organism>
<protein>
    <submittedName>
        <fullName evidence="3">Uncharacterized protein</fullName>
    </submittedName>
</protein>
<accession>Q7REI9</accession>
<dbReference type="Proteomes" id="UP000008553">
    <property type="component" value="Unassembled WGS sequence"/>
</dbReference>
<evidence type="ECO:0000313" key="4">
    <source>
        <dbReference type="Proteomes" id="UP000008553"/>
    </source>
</evidence>
<keyword evidence="2" id="KW-1133">Transmembrane helix</keyword>